<reference evidence="1" key="1">
    <citation type="submission" date="2018-11" db="EMBL/GenBank/DDBJ databases">
        <authorList>
            <consortium name="Genoscope - CEA"/>
            <person name="William W."/>
        </authorList>
    </citation>
    <scope>NUCLEOTIDE SEQUENCE</scope>
</reference>
<gene>
    <name evidence="1" type="ORF">BOLC2T07704H</name>
</gene>
<accession>A0A3P6DQG3</accession>
<protein>
    <submittedName>
        <fullName evidence="1">Uncharacterized protein</fullName>
    </submittedName>
</protein>
<evidence type="ECO:0000313" key="1">
    <source>
        <dbReference type="EMBL" id="VDD21389.1"/>
    </source>
</evidence>
<organism evidence="1">
    <name type="scientific">Brassica oleracea</name>
    <name type="common">Wild cabbage</name>
    <dbReference type="NCBI Taxonomy" id="3712"/>
    <lineage>
        <taxon>Eukaryota</taxon>
        <taxon>Viridiplantae</taxon>
        <taxon>Streptophyta</taxon>
        <taxon>Embryophyta</taxon>
        <taxon>Tracheophyta</taxon>
        <taxon>Spermatophyta</taxon>
        <taxon>Magnoliopsida</taxon>
        <taxon>eudicotyledons</taxon>
        <taxon>Gunneridae</taxon>
        <taxon>Pentapetalae</taxon>
        <taxon>rosids</taxon>
        <taxon>malvids</taxon>
        <taxon>Brassicales</taxon>
        <taxon>Brassicaceae</taxon>
        <taxon>Brassiceae</taxon>
        <taxon>Brassica</taxon>
    </lineage>
</organism>
<name>A0A3P6DQG3_BRAOL</name>
<sequence length="105" mass="12069">MEMKWLLTSAFTQMFGYSNHIDQTSNYVSTRNKIKVMKKEEFPSGFKFLFTNPNTTSLIMRSCMMTCSSNNMESPSKDLLKIRGSLQLNHFSGLISFRVCAFLVC</sequence>
<dbReference type="EMBL" id="LR031874">
    <property type="protein sequence ID" value="VDD21389.1"/>
    <property type="molecule type" value="Genomic_DNA"/>
</dbReference>
<dbReference type="AlphaFoldDB" id="A0A3P6DQG3"/>
<proteinExistence type="predicted"/>